<evidence type="ECO:0000313" key="2">
    <source>
        <dbReference type="EMBL" id="QSB14353.1"/>
    </source>
</evidence>
<organism evidence="2 3">
    <name type="scientific">Natronosporangium hydrolyticum</name>
    <dbReference type="NCBI Taxonomy" id="2811111"/>
    <lineage>
        <taxon>Bacteria</taxon>
        <taxon>Bacillati</taxon>
        <taxon>Actinomycetota</taxon>
        <taxon>Actinomycetes</taxon>
        <taxon>Micromonosporales</taxon>
        <taxon>Micromonosporaceae</taxon>
        <taxon>Natronosporangium</taxon>
    </lineage>
</organism>
<feature type="transmembrane region" description="Helical" evidence="1">
    <location>
        <begin position="21"/>
        <end position="47"/>
    </location>
</feature>
<dbReference type="EMBL" id="CP070499">
    <property type="protein sequence ID" value="QSB14353.1"/>
    <property type="molecule type" value="Genomic_DNA"/>
</dbReference>
<evidence type="ECO:0000256" key="1">
    <source>
        <dbReference type="SAM" id="Phobius"/>
    </source>
</evidence>
<proteinExistence type="predicted"/>
<feature type="transmembrane region" description="Helical" evidence="1">
    <location>
        <begin position="53"/>
        <end position="77"/>
    </location>
</feature>
<dbReference type="RefSeq" id="WP_239676481.1">
    <property type="nucleotide sequence ID" value="NZ_CP070499.1"/>
</dbReference>
<keyword evidence="3" id="KW-1185">Reference proteome</keyword>
<accession>A0A895YG21</accession>
<keyword evidence="1" id="KW-0812">Transmembrane</keyword>
<feature type="transmembrane region" description="Helical" evidence="1">
    <location>
        <begin position="112"/>
        <end position="131"/>
    </location>
</feature>
<sequence>MSIPSAGPSEYHLPPQRPGTVTAAAVILFVSAGLGFLVCCALGVIAGEADVDLGGLLTLLLLFVLATAAFNVWLGYYILQGRNWARITTIVICSISIATGLIGFAMAPSDGILGGCIGLILNGVVIGLLSGREATIYFRPIRR</sequence>
<dbReference type="KEGG" id="nhy:JQS43_23120"/>
<feature type="transmembrane region" description="Helical" evidence="1">
    <location>
        <begin position="84"/>
        <end position="106"/>
    </location>
</feature>
<reference evidence="2" key="1">
    <citation type="submission" date="2021-02" db="EMBL/GenBank/DDBJ databases">
        <title>Natrosporangium hydrolyticum gen. nov., sp. nov, a haloalkaliphilic actinobacterium from a soda solonchak soil.</title>
        <authorList>
            <person name="Sorokin D.Y."/>
            <person name="Khijniak T.V."/>
            <person name="Zakharycheva A.P."/>
            <person name="Boueva O.V."/>
            <person name="Ariskina E.V."/>
            <person name="Hahnke R.L."/>
            <person name="Bunk B."/>
            <person name="Sproer C."/>
            <person name="Schumann P."/>
            <person name="Evtushenko L.I."/>
            <person name="Kublanov I.V."/>
        </authorList>
    </citation>
    <scope>NUCLEOTIDE SEQUENCE</scope>
    <source>
        <strain evidence="2">DSM 106523</strain>
    </source>
</reference>
<dbReference type="Proteomes" id="UP000662857">
    <property type="component" value="Chromosome"/>
</dbReference>
<keyword evidence="1" id="KW-0472">Membrane</keyword>
<dbReference type="AlphaFoldDB" id="A0A895YG21"/>
<gene>
    <name evidence="2" type="ORF">JQS43_23120</name>
</gene>
<name>A0A895YG21_9ACTN</name>
<evidence type="ECO:0000313" key="3">
    <source>
        <dbReference type="Proteomes" id="UP000662857"/>
    </source>
</evidence>
<keyword evidence="1" id="KW-1133">Transmembrane helix</keyword>
<protein>
    <submittedName>
        <fullName evidence="2">Uncharacterized protein</fullName>
    </submittedName>
</protein>